<evidence type="ECO:0000256" key="5">
    <source>
        <dbReference type="ARBA" id="ARBA00022475"/>
    </source>
</evidence>
<keyword evidence="21" id="KW-1185">Reference proteome</keyword>
<dbReference type="Pfam" id="PF21381">
    <property type="entry name" value="MCLN_ECD"/>
    <property type="match status" value="1"/>
</dbReference>
<dbReference type="Gene3D" id="1.10.287.70">
    <property type="match status" value="1"/>
</dbReference>
<dbReference type="Pfam" id="PF08016">
    <property type="entry name" value="PKD_channel"/>
    <property type="match status" value="1"/>
</dbReference>
<dbReference type="GO" id="GO:0005811">
    <property type="term" value="C:lipid droplet"/>
    <property type="evidence" value="ECO:0007669"/>
    <property type="project" value="InterPro"/>
</dbReference>
<dbReference type="InterPro" id="IPR039031">
    <property type="entry name" value="Mucolipin"/>
</dbReference>
<evidence type="ECO:0000256" key="14">
    <source>
        <dbReference type="ARBA" id="ARBA00036634"/>
    </source>
</evidence>
<evidence type="ECO:0000313" key="21">
    <source>
        <dbReference type="Proteomes" id="UP000677054"/>
    </source>
</evidence>
<evidence type="ECO:0000256" key="15">
    <source>
        <dbReference type="ARBA" id="ARBA00039150"/>
    </source>
</evidence>
<feature type="transmembrane region" description="Helical" evidence="17">
    <location>
        <begin position="329"/>
        <end position="351"/>
    </location>
</feature>
<gene>
    <name evidence="20" type="ORF">DSTB1V02_LOCUS6055</name>
</gene>
<dbReference type="InterPro" id="IPR019363">
    <property type="entry name" value="LDAH"/>
</dbReference>
<evidence type="ECO:0000256" key="7">
    <source>
        <dbReference type="ARBA" id="ARBA00022753"/>
    </source>
</evidence>
<sequence>MGVLWIEGDQRGADGRSTHVSQTLHLESLVAGEDVDSSSISVDETMSGSINADAESETQILGLRKRGGERRVYTEGELRDDLRFYFMNPLEKWRARKKFPFKLIIQLIKIVLVTLQLVLFSRYRYSHVNYVEDMQTTLRSIFLRDWGPERESVVYPPGQGPLSIYTKTDFFSYLEHAVNAIEEYGFSMNKTFLLTTGYRAPHAFTIRLNCLKIIPSDDINPEPNASWPKEKVPSGNFRAVPFLEDNDMSISFDALVKVELIFYLKTVNFRADTPLQVPECYKLKGLVLFDNADHDGQMIISLYLTPEKLVCRGETSYVDHGIEAEVGRAVLNIVIMLFCLCSFILCIRAIVRAQKLKCETMLFFENEMDEKLEWSDQLEFLNLWYIMIIVNDFLIIIGSLFKQLIETRASRIEGDLWNVCAVMLGTGNLLVWIGVLRYLGLFQKYNILILTLKRALPNVMRFLLCVLLIYFGFVLCGWLVLGPYHIKFATIYKTAECLFALMNGDDMFASFWVLREESPLVFWYLRIYLYSFITLFIYCILSLFIGIILDAYETVKMFYEEGFPQSKLEKFIYASEEDGHIGMAAETSWGHCCHRCPFQSPNRQPALIYSFELNSAIVNNATEIQKKIVGKKVSHDGRPTESDQEDLPYVVIIPGNPGCITYYWAFCEELEKQLEGKVHIVAVDHAGHDIPATWYDAFKGAWNPYGLEDQILHKQVFLKEFLPKNASIIFVGHSIGSYVILELMKRMGVALHVQKAYLLFSTVERMHDTPNGKKLGVTFHYFRWLLVFLAFLFTLLPSSFQSFCIRKYFSKKKISPWSLTATERIARPSAVSNIVFMADTELQCVRELDRDTVMKHKTRLLFYYGARDPWCPKRFYYDMKMSIPGVQAQLCNKGFPHAFVLKHSERVAEMCASWIKDFLMPRQDKLTQAESMAETVKKIEESL</sequence>
<evidence type="ECO:0000256" key="17">
    <source>
        <dbReference type="SAM" id="Phobius"/>
    </source>
</evidence>
<dbReference type="AlphaFoldDB" id="A0A7R9A771"/>
<evidence type="ECO:0000259" key="19">
    <source>
        <dbReference type="Pfam" id="PF21381"/>
    </source>
</evidence>
<evidence type="ECO:0000256" key="2">
    <source>
        <dbReference type="ARBA" id="ARBA00004651"/>
    </source>
</evidence>
<feature type="transmembrane region" description="Helical" evidence="17">
    <location>
        <begin position="416"/>
        <end position="439"/>
    </location>
</feature>
<evidence type="ECO:0000256" key="12">
    <source>
        <dbReference type="ARBA" id="ARBA00023303"/>
    </source>
</evidence>
<evidence type="ECO:0000256" key="8">
    <source>
        <dbReference type="ARBA" id="ARBA00022989"/>
    </source>
</evidence>
<evidence type="ECO:0000256" key="11">
    <source>
        <dbReference type="ARBA" id="ARBA00023157"/>
    </source>
</evidence>
<evidence type="ECO:0000256" key="13">
    <source>
        <dbReference type="ARBA" id="ARBA00031924"/>
    </source>
</evidence>
<dbReference type="GO" id="GO:0005886">
    <property type="term" value="C:plasma membrane"/>
    <property type="evidence" value="ECO:0007669"/>
    <property type="project" value="UniProtKB-SubCell"/>
</dbReference>
<comment type="subcellular location">
    <subcellularLocation>
        <location evidence="2">Cell membrane</location>
        <topology evidence="2">Multi-pass membrane protein</topology>
    </subcellularLocation>
    <subcellularLocation>
        <location evidence="1">Endosome membrane</location>
        <topology evidence="1">Multi-pass membrane protein</topology>
    </subcellularLocation>
</comment>
<dbReference type="GO" id="GO:0019915">
    <property type="term" value="P:lipid storage"/>
    <property type="evidence" value="ECO:0007669"/>
    <property type="project" value="InterPro"/>
</dbReference>
<dbReference type="GO" id="GO:0010008">
    <property type="term" value="C:endosome membrane"/>
    <property type="evidence" value="ECO:0007669"/>
    <property type="project" value="UniProtKB-SubCell"/>
</dbReference>
<dbReference type="SUPFAM" id="SSF53474">
    <property type="entry name" value="alpha/beta-Hydrolases"/>
    <property type="match status" value="1"/>
</dbReference>
<dbReference type="GO" id="GO:0005765">
    <property type="term" value="C:lysosomal membrane"/>
    <property type="evidence" value="ECO:0007669"/>
    <property type="project" value="TreeGrafter"/>
</dbReference>
<dbReference type="PANTHER" id="PTHR12127">
    <property type="entry name" value="MUCOLIPIN"/>
    <property type="match status" value="1"/>
</dbReference>
<feature type="transmembrane region" description="Helical" evidence="17">
    <location>
        <begin position="459"/>
        <end position="481"/>
    </location>
</feature>
<keyword evidence="10 17" id="KW-0472">Membrane</keyword>
<feature type="transmembrane region" description="Helical" evidence="17">
    <location>
        <begin position="527"/>
        <end position="549"/>
    </location>
</feature>
<comment type="catalytic activity">
    <reaction evidence="14">
        <text>Ca(2+)(in) = Ca(2+)(out)</text>
        <dbReference type="Rhea" id="RHEA:29671"/>
        <dbReference type="ChEBI" id="CHEBI:29108"/>
    </reaction>
</comment>
<keyword evidence="7" id="KW-0967">Endosome</keyword>
<evidence type="ECO:0000256" key="9">
    <source>
        <dbReference type="ARBA" id="ARBA00023065"/>
    </source>
</evidence>
<dbReference type="CDD" id="cd21050">
    <property type="entry name" value="ELD_TRPML"/>
    <property type="match status" value="1"/>
</dbReference>
<dbReference type="EMBL" id="CAJPEV010001067">
    <property type="protein sequence ID" value="CAG0890500.1"/>
    <property type="molecule type" value="Genomic_DNA"/>
</dbReference>
<feature type="domain" description="Polycystin cation channel PKD1/PKD2" evidence="18">
    <location>
        <begin position="419"/>
        <end position="555"/>
    </location>
</feature>
<reference evidence="20" key="1">
    <citation type="submission" date="2020-11" db="EMBL/GenBank/DDBJ databases">
        <authorList>
            <person name="Tran Van P."/>
        </authorList>
    </citation>
    <scope>NUCLEOTIDE SEQUENCE</scope>
</reference>
<dbReference type="EC" id="3.1.1.13" evidence="15"/>
<dbReference type="Proteomes" id="UP000677054">
    <property type="component" value="Unassembled WGS sequence"/>
</dbReference>
<dbReference type="Gene3D" id="3.40.50.1820">
    <property type="entry name" value="alpha/beta hydrolase"/>
    <property type="match status" value="1"/>
</dbReference>
<feature type="transmembrane region" description="Helical" evidence="17">
    <location>
        <begin position="781"/>
        <end position="805"/>
    </location>
</feature>
<keyword evidence="12" id="KW-0407">Ion channel</keyword>
<dbReference type="PANTHER" id="PTHR12127:SF7">
    <property type="entry name" value="SD02261P"/>
    <property type="match status" value="1"/>
</dbReference>
<dbReference type="InterPro" id="IPR049134">
    <property type="entry name" value="MCLN_ECD"/>
</dbReference>
<evidence type="ECO:0000256" key="6">
    <source>
        <dbReference type="ARBA" id="ARBA00022692"/>
    </source>
</evidence>
<keyword evidence="11" id="KW-1015">Disulfide bond</keyword>
<keyword evidence="6 17" id="KW-0812">Transmembrane</keyword>
<evidence type="ECO:0000313" key="20">
    <source>
        <dbReference type="EMBL" id="CAD7246198.1"/>
    </source>
</evidence>
<keyword evidence="5" id="KW-1003">Cell membrane</keyword>
<evidence type="ECO:0000256" key="4">
    <source>
        <dbReference type="ARBA" id="ARBA00022448"/>
    </source>
</evidence>
<dbReference type="OrthoDB" id="263481at2759"/>
<dbReference type="Pfam" id="PF10230">
    <property type="entry name" value="LIDHydrolase"/>
    <property type="match status" value="1"/>
</dbReference>
<dbReference type="GO" id="GO:0072345">
    <property type="term" value="F:NAADP-sensitive calcium-release channel activity"/>
    <property type="evidence" value="ECO:0007669"/>
    <property type="project" value="TreeGrafter"/>
</dbReference>
<dbReference type="InterPro" id="IPR029058">
    <property type="entry name" value="AB_hydrolase_fold"/>
</dbReference>
<evidence type="ECO:0000259" key="18">
    <source>
        <dbReference type="Pfam" id="PF08016"/>
    </source>
</evidence>
<evidence type="ECO:0000256" key="1">
    <source>
        <dbReference type="ARBA" id="ARBA00004337"/>
    </source>
</evidence>
<evidence type="ECO:0000256" key="16">
    <source>
        <dbReference type="ARBA" id="ARBA00049527"/>
    </source>
</evidence>
<evidence type="ECO:0000256" key="3">
    <source>
        <dbReference type="ARBA" id="ARBA00019242"/>
    </source>
</evidence>
<organism evidence="20">
    <name type="scientific">Darwinula stevensoni</name>
    <dbReference type="NCBI Taxonomy" id="69355"/>
    <lineage>
        <taxon>Eukaryota</taxon>
        <taxon>Metazoa</taxon>
        <taxon>Ecdysozoa</taxon>
        <taxon>Arthropoda</taxon>
        <taxon>Crustacea</taxon>
        <taxon>Oligostraca</taxon>
        <taxon>Ostracoda</taxon>
        <taxon>Podocopa</taxon>
        <taxon>Podocopida</taxon>
        <taxon>Darwinulocopina</taxon>
        <taxon>Darwinuloidea</taxon>
        <taxon>Darwinulidae</taxon>
        <taxon>Darwinula</taxon>
    </lineage>
</organism>
<feature type="transmembrane region" description="Helical" evidence="17">
    <location>
        <begin position="380"/>
        <end position="401"/>
    </location>
</feature>
<comment type="catalytic activity">
    <reaction evidence="16">
        <text>a cholesterol ester + H2O = cholesterol + a fatty acid + H(+)</text>
        <dbReference type="Rhea" id="RHEA:36403"/>
        <dbReference type="ChEBI" id="CHEBI:15377"/>
        <dbReference type="ChEBI" id="CHEBI:15378"/>
        <dbReference type="ChEBI" id="CHEBI:16113"/>
        <dbReference type="ChEBI" id="CHEBI:17002"/>
        <dbReference type="ChEBI" id="CHEBI:28868"/>
        <dbReference type="EC" id="3.1.1.13"/>
    </reaction>
    <physiologicalReaction direction="left-to-right" evidence="16">
        <dbReference type="Rhea" id="RHEA:36404"/>
    </physiologicalReaction>
</comment>
<feature type="domain" description="Mucolipin extracytosolic" evidence="19">
    <location>
        <begin position="128"/>
        <end position="311"/>
    </location>
</feature>
<dbReference type="GO" id="GO:0004771">
    <property type="term" value="F:sterol ester esterase activity"/>
    <property type="evidence" value="ECO:0007669"/>
    <property type="project" value="UniProtKB-EC"/>
</dbReference>
<keyword evidence="8 17" id="KW-1133">Transmembrane helix</keyword>
<accession>A0A7R9A771</accession>
<keyword evidence="4" id="KW-0813">Transport</keyword>
<keyword evidence="9" id="KW-0406">Ion transport</keyword>
<evidence type="ECO:0000256" key="10">
    <source>
        <dbReference type="ARBA" id="ARBA00023136"/>
    </source>
</evidence>
<dbReference type="InterPro" id="IPR013122">
    <property type="entry name" value="PKD1_2_channel"/>
</dbReference>
<name>A0A7R9A771_9CRUS</name>
<proteinExistence type="predicted"/>
<dbReference type="EMBL" id="LR900584">
    <property type="protein sequence ID" value="CAD7246198.1"/>
    <property type="molecule type" value="Genomic_DNA"/>
</dbReference>
<protein>
    <recommendedName>
        <fullName evidence="3">Lipid droplet-associated hydrolase</fullName>
        <ecNumber evidence="15">3.1.1.13</ecNumber>
    </recommendedName>
    <alternativeName>
        <fullName evidence="13">Lipid droplet-associated serine hydrolase</fullName>
    </alternativeName>
</protein>